<comment type="similarity">
    <text evidence="6">Belongs to the protein kinase superfamily.</text>
</comment>
<keyword evidence="9" id="KW-1185">Reference proteome</keyword>
<dbReference type="AlphaFoldDB" id="A0AAN9JPS1"/>
<dbReference type="PROSITE" id="PS00107">
    <property type="entry name" value="PROTEIN_KINASE_ATP"/>
    <property type="match status" value="1"/>
</dbReference>
<feature type="domain" description="Protein kinase" evidence="7">
    <location>
        <begin position="4"/>
        <end position="270"/>
    </location>
</feature>
<protein>
    <recommendedName>
        <fullName evidence="7">Protein kinase domain-containing protein</fullName>
    </recommendedName>
</protein>
<evidence type="ECO:0000313" key="8">
    <source>
        <dbReference type="EMBL" id="KAK7303190.1"/>
    </source>
</evidence>
<evidence type="ECO:0000256" key="6">
    <source>
        <dbReference type="RuleBase" id="RU000304"/>
    </source>
</evidence>
<dbReference type="InterPro" id="IPR017441">
    <property type="entry name" value="Protein_kinase_ATP_BS"/>
</dbReference>
<feature type="binding site" evidence="5">
    <location>
        <position position="37"/>
    </location>
    <ligand>
        <name>ATP</name>
        <dbReference type="ChEBI" id="CHEBI:30616"/>
    </ligand>
</feature>
<dbReference type="InterPro" id="IPR008271">
    <property type="entry name" value="Ser/Thr_kinase_AS"/>
</dbReference>
<sequence>MIEWVKLRILGKGSSGTVSLVAIVAPQEWKCKLVAMKSSMPHSIVSLVREKRIMGLFIGCKEIVQCYFDQLIMEQGNLSYNLFLDYAPYGSLGDSIRKKQLLDNQVRIYTGMILKGLSCIHQKGVVHCDLKPDNILLFPSTGHAWSQLKISDFGLSKTKEETINHSYFWNNVKFRGTPLYMSPESLFGQIEAPLDIWSLGCIVIEMITGRVWKDRFQTLDDLVFKLAFLQEAPEIPTNLSWDCKHFLSKCFMKDPAQRWTAEMLLNHPFVSSISEKQEGYQKFPGSGLSFFSYDVFDYLPLKV</sequence>
<evidence type="ECO:0000256" key="2">
    <source>
        <dbReference type="ARBA" id="ARBA00022741"/>
    </source>
</evidence>
<comment type="caution">
    <text evidence="8">The sequence shown here is derived from an EMBL/GenBank/DDBJ whole genome shotgun (WGS) entry which is preliminary data.</text>
</comment>
<dbReference type="GO" id="GO:0005524">
    <property type="term" value="F:ATP binding"/>
    <property type="evidence" value="ECO:0007669"/>
    <property type="project" value="UniProtKB-UniRule"/>
</dbReference>
<dbReference type="PROSITE" id="PS50011">
    <property type="entry name" value="PROTEIN_KINASE_DOM"/>
    <property type="match status" value="1"/>
</dbReference>
<dbReference type="Gene3D" id="1.10.510.10">
    <property type="entry name" value="Transferase(Phosphotransferase) domain 1"/>
    <property type="match status" value="1"/>
</dbReference>
<dbReference type="InterPro" id="IPR052751">
    <property type="entry name" value="Plant_MAPKKK"/>
</dbReference>
<keyword evidence="4 5" id="KW-0067">ATP-binding</keyword>
<keyword evidence="6" id="KW-0723">Serine/threonine-protein kinase</keyword>
<dbReference type="InterPro" id="IPR011009">
    <property type="entry name" value="Kinase-like_dom_sf"/>
</dbReference>
<evidence type="ECO:0000256" key="4">
    <source>
        <dbReference type="ARBA" id="ARBA00022840"/>
    </source>
</evidence>
<evidence type="ECO:0000256" key="5">
    <source>
        <dbReference type="PROSITE-ProRule" id="PRU10141"/>
    </source>
</evidence>
<evidence type="ECO:0000256" key="1">
    <source>
        <dbReference type="ARBA" id="ARBA00022679"/>
    </source>
</evidence>
<evidence type="ECO:0000313" key="9">
    <source>
        <dbReference type="Proteomes" id="UP001359559"/>
    </source>
</evidence>
<dbReference type="Proteomes" id="UP001359559">
    <property type="component" value="Unassembled WGS sequence"/>
</dbReference>
<keyword evidence="1" id="KW-0808">Transferase</keyword>
<evidence type="ECO:0000259" key="7">
    <source>
        <dbReference type="PROSITE" id="PS50011"/>
    </source>
</evidence>
<dbReference type="EMBL" id="JAYKXN010000003">
    <property type="protein sequence ID" value="KAK7303190.1"/>
    <property type="molecule type" value="Genomic_DNA"/>
</dbReference>
<gene>
    <name evidence="8" type="ORF">RJT34_14092</name>
</gene>
<dbReference type="SUPFAM" id="SSF56112">
    <property type="entry name" value="Protein kinase-like (PK-like)"/>
    <property type="match status" value="1"/>
</dbReference>
<evidence type="ECO:0000256" key="3">
    <source>
        <dbReference type="ARBA" id="ARBA00022777"/>
    </source>
</evidence>
<name>A0AAN9JPS1_CLITE</name>
<dbReference type="Pfam" id="PF00069">
    <property type="entry name" value="Pkinase"/>
    <property type="match status" value="1"/>
</dbReference>
<organism evidence="8 9">
    <name type="scientific">Clitoria ternatea</name>
    <name type="common">Butterfly pea</name>
    <dbReference type="NCBI Taxonomy" id="43366"/>
    <lineage>
        <taxon>Eukaryota</taxon>
        <taxon>Viridiplantae</taxon>
        <taxon>Streptophyta</taxon>
        <taxon>Embryophyta</taxon>
        <taxon>Tracheophyta</taxon>
        <taxon>Spermatophyta</taxon>
        <taxon>Magnoliopsida</taxon>
        <taxon>eudicotyledons</taxon>
        <taxon>Gunneridae</taxon>
        <taxon>Pentapetalae</taxon>
        <taxon>rosids</taxon>
        <taxon>fabids</taxon>
        <taxon>Fabales</taxon>
        <taxon>Fabaceae</taxon>
        <taxon>Papilionoideae</taxon>
        <taxon>50 kb inversion clade</taxon>
        <taxon>NPAAA clade</taxon>
        <taxon>indigoferoid/millettioid clade</taxon>
        <taxon>Phaseoleae</taxon>
        <taxon>Clitoria</taxon>
    </lineage>
</organism>
<dbReference type="PANTHER" id="PTHR48011:SF51">
    <property type="entry name" value="PROTEIN KINASE SUPERFAMILY PROTEIN"/>
    <property type="match status" value="1"/>
</dbReference>
<dbReference type="PROSITE" id="PS00108">
    <property type="entry name" value="PROTEIN_KINASE_ST"/>
    <property type="match status" value="1"/>
</dbReference>
<dbReference type="SMART" id="SM00220">
    <property type="entry name" value="S_TKc"/>
    <property type="match status" value="1"/>
</dbReference>
<dbReference type="InterPro" id="IPR000719">
    <property type="entry name" value="Prot_kinase_dom"/>
</dbReference>
<dbReference type="GO" id="GO:0004674">
    <property type="term" value="F:protein serine/threonine kinase activity"/>
    <property type="evidence" value="ECO:0007669"/>
    <property type="project" value="UniProtKB-KW"/>
</dbReference>
<proteinExistence type="inferred from homology"/>
<dbReference type="PANTHER" id="PTHR48011">
    <property type="entry name" value="CCR4-NOT TRANSCRIPTIONAL COMPLEX SUBUNIT CAF120-RELATED"/>
    <property type="match status" value="1"/>
</dbReference>
<keyword evidence="2 5" id="KW-0547">Nucleotide-binding</keyword>
<keyword evidence="3" id="KW-0418">Kinase</keyword>
<accession>A0AAN9JPS1</accession>
<dbReference type="GO" id="GO:0007165">
    <property type="term" value="P:signal transduction"/>
    <property type="evidence" value="ECO:0007669"/>
    <property type="project" value="TreeGrafter"/>
</dbReference>
<reference evidence="8 9" key="1">
    <citation type="submission" date="2024-01" db="EMBL/GenBank/DDBJ databases">
        <title>The genomes of 5 underutilized Papilionoideae crops provide insights into root nodulation and disease resistance.</title>
        <authorList>
            <person name="Yuan L."/>
        </authorList>
    </citation>
    <scope>NUCLEOTIDE SEQUENCE [LARGE SCALE GENOMIC DNA]</scope>
    <source>
        <strain evidence="8">LY-2023</strain>
        <tissue evidence="8">Leaf</tissue>
    </source>
</reference>